<dbReference type="AlphaFoldDB" id="A0A072PI05"/>
<dbReference type="OrthoDB" id="5819582at2759"/>
<feature type="transmembrane region" description="Helical" evidence="1">
    <location>
        <begin position="287"/>
        <end position="305"/>
    </location>
</feature>
<keyword evidence="1" id="KW-0472">Membrane</keyword>
<dbReference type="RefSeq" id="XP_013261957.1">
    <property type="nucleotide sequence ID" value="XM_013406503.1"/>
</dbReference>
<evidence type="ECO:0000313" key="3">
    <source>
        <dbReference type="EMBL" id="KEF59367.1"/>
    </source>
</evidence>
<name>A0A072PI05_9EURO</name>
<keyword evidence="1" id="KW-1133">Transmembrane helix</keyword>
<dbReference type="GeneID" id="25279144"/>
<protein>
    <recommendedName>
        <fullName evidence="2">Acyltransferase 3 domain-containing protein</fullName>
    </recommendedName>
</protein>
<feature type="transmembrane region" description="Helical" evidence="1">
    <location>
        <begin position="145"/>
        <end position="167"/>
    </location>
</feature>
<sequence length="594" mass="66783">MDHSLPRAASHARDFVRNWLHKIDQTFGGDNSSQNTRAATASTSNFNGYVSLPVQGIVLHAGSWLRRHTSSFAAPLWILPSFVTDSLNHKPRAKTSSGNKISALDGLRGLCCLMVMHMHWTFALTDSNDGGSWETNMKYLFHRPFWYLLWAGTSHVNVFFVLSGYVLSVKCLNMVHQGVPAHRFISSAVLRRATRIFLPPIALMFIYLVAVRLHIFHNSVAIREENSWSQEFQLRFFEPCPPLYPSFSQQFWDVIGATQKLLDPSTHFELPDYGKYDSHLWTMPTEFYCSLALFLVLVATCQLWTRYRVLLHALLVAWCWLTSHQNHGLFFFGLLIAELDILLKARFRLPQEPPSSSAVTQNTAKPWASLQARLPIGVASYFAISNIISTVACFLGLYLLSMPLLWAEETPGFRGFFHYMPAYMNTGQQGDALRALGAVLTVWPITFTSTISGDASSTPIINFILCNPVSAYLGQISFAFYLIHGFVIRSLGYSILPSLYVFVIGSGQRRAELAPTQYMTGQVYAAEARLTARELGTIWVLGYLIVLPTCIWMADLFHRFIDLKCVALGRAMEEKMIMKDEAAMSLPVAAGKVS</sequence>
<dbReference type="InterPro" id="IPR050879">
    <property type="entry name" value="Acyltransferase_3"/>
</dbReference>
<accession>A0A072PI05</accession>
<dbReference type="PANTHER" id="PTHR23028:SF134">
    <property type="entry name" value="PUTATIVE (AFU_ORTHOLOGUE AFUA_4G08520)-RELATED"/>
    <property type="match status" value="1"/>
</dbReference>
<feature type="transmembrane region" description="Helical" evidence="1">
    <location>
        <begin position="478"/>
        <end position="503"/>
    </location>
</feature>
<dbReference type="VEuPathDB" id="FungiDB:A1O9_04211"/>
<keyword evidence="1" id="KW-0812">Transmembrane</keyword>
<dbReference type="GO" id="GO:0016747">
    <property type="term" value="F:acyltransferase activity, transferring groups other than amino-acyl groups"/>
    <property type="evidence" value="ECO:0007669"/>
    <property type="project" value="InterPro"/>
</dbReference>
<dbReference type="HOGENOM" id="CLU_005679_13_5_1"/>
<dbReference type="InterPro" id="IPR002656">
    <property type="entry name" value="Acyl_transf_3_dom"/>
</dbReference>
<evidence type="ECO:0000313" key="4">
    <source>
        <dbReference type="Proteomes" id="UP000027920"/>
    </source>
</evidence>
<gene>
    <name evidence="3" type="ORF">A1O9_04211</name>
</gene>
<dbReference type="PANTHER" id="PTHR23028">
    <property type="entry name" value="ACETYLTRANSFERASE"/>
    <property type="match status" value="1"/>
</dbReference>
<comment type="caution">
    <text evidence="3">The sequence shown here is derived from an EMBL/GenBank/DDBJ whole genome shotgun (WGS) entry which is preliminary data.</text>
</comment>
<feature type="transmembrane region" description="Helical" evidence="1">
    <location>
        <begin position="378"/>
        <end position="400"/>
    </location>
</feature>
<feature type="domain" description="Acyltransferase 3" evidence="2">
    <location>
        <begin position="102"/>
        <end position="498"/>
    </location>
</feature>
<dbReference type="STRING" id="1182545.A0A072PI05"/>
<dbReference type="Proteomes" id="UP000027920">
    <property type="component" value="Unassembled WGS sequence"/>
</dbReference>
<reference evidence="3 4" key="1">
    <citation type="submission" date="2013-03" db="EMBL/GenBank/DDBJ databases">
        <title>The Genome Sequence of Exophiala aquamarina CBS 119918.</title>
        <authorList>
            <consortium name="The Broad Institute Genomics Platform"/>
            <person name="Cuomo C."/>
            <person name="de Hoog S."/>
            <person name="Gorbushina A."/>
            <person name="Walker B."/>
            <person name="Young S.K."/>
            <person name="Zeng Q."/>
            <person name="Gargeya S."/>
            <person name="Fitzgerald M."/>
            <person name="Haas B."/>
            <person name="Abouelleil A."/>
            <person name="Allen A.W."/>
            <person name="Alvarado L."/>
            <person name="Arachchi H.M."/>
            <person name="Berlin A.M."/>
            <person name="Chapman S.B."/>
            <person name="Gainer-Dewar J."/>
            <person name="Goldberg J."/>
            <person name="Griggs A."/>
            <person name="Gujja S."/>
            <person name="Hansen M."/>
            <person name="Howarth C."/>
            <person name="Imamovic A."/>
            <person name="Ireland A."/>
            <person name="Larimer J."/>
            <person name="McCowan C."/>
            <person name="Murphy C."/>
            <person name="Pearson M."/>
            <person name="Poon T.W."/>
            <person name="Priest M."/>
            <person name="Roberts A."/>
            <person name="Saif S."/>
            <person name="Shea T."/>
            <person name="Sisk P."/>
            <person name="Sykes S."/>
            <person name="Wortman J."/>
            <person name="Nusbaum C."/>
            <person name="Birren B."/>
        </authorList>
    </citation>
    <scope>NUCLEOTIDE SEQUENCE [LARGE SCALE GENOMIC DNA]</scope>
    <source>
        <strain evidence="3 4">CBS 119918</strain>
    </source>
</reference>
<evidence type="ECO:0000259" key="2">
    <source>
        <dbReference type="Pfam" id="PF01757"/>
    </source>
</evidence>
<evidence type="ECO:0000256" key="1">
    <source>
        <dbReference type="SAM" id="Phobius"/>
    </source>
</evidence>
<feature type="transmembrane region" description="Helical" evidence="1">
    <location>
        <begin position="196"/>
        <end position="215"/>
    </location>
</feature>
<proteinExistence type="predicted"/>
<feature type="transmembrane region" description="Helical" evidence="1">
    <location>
        <begin position="535"/>
        <end position="554"/>
    </location>
</feature>
<dbReference type="EMBL" id="AMGV01000003">
    <property type="protein sequence ID" value="KEF59367.1"/>
    <property type="molecule type" value="Genomic_DNA"/>
</dbReference>
<keyword evidence="4" id="KW-1185">Reference proteome</keyword>
<dbReference type="Pfam" id="PF01757">
    <property type="entry name" value="Acyl_transf_3"/>
    <property type="match status" value="1"/>
</dbReference>
<organism evidence="3 4">
    <name type="scientific">Exophiala aquamarina CBS 119918</name>
    <dbReference type="NCBI Taxonomy" id="1182545"/>
    <lineage>
        <taxon>Eukaryota</taxon>
        <taxon>Fungi</taxon>
        <taxon>Dikarya</taxon>
        <taxon>Ascomycota</taxon>
        <taxon>Pezizomycotina</taxon>
        <taxon>Eurotiomycetes</taxon>
        <taxon>Chaetothyriomycetidae</taxon>
        <taxon>Chaetothyriales</taxon>
        <taxon>Herpotrichiellaceae</taxon>
        <taxon>Exophiala</taxon>
    </lineage>
</organism>